<reference evidence="1" key="1">
    <citation type="journal article" date="2014" name="Int. J. Syst. Evol. Microbiol.">
        <title>Complete genome sequence of Corynebacterium casei LMG S-19264T (=DSM 44701T), isolated from a smear-ripened cheese.</title>
        <authorList>
            <consortium name="US DOE Joint Genome Institute (JGI-PGF)"/>
            <person name="Walter F."/>
            <person name="Albersmeier A."/>
            <person name="Kalinowski J."/>
            <person name="Ruckert C."/>
        </authorList>
    </citation>
    <scope>NUCLEOTIDE SEQUENCE</scope>
    <source>
        <strain evidence="1">CGMCC 1.12360</strain>
    </source>
</reference>
<comment type="caution">
    <text evidence="1">The sequence shown here is derived from an EMBL/GenBank/DDBJ whole genome shotgun (WGS) entry which is preliminary data.</text>
</comment>
<dbReference type="EMBL" id="BMEV01000012">
    <property type="protein sequence ID" value="GGH72397.1"/>
    <property type="molecule type" value="Genomic_DNA"/>
</dbReference>
<dbReference type="Proteomes" id="UP000602050">
    <property type="component" value="Unassembled WGS sequence"/>
</dbReference>
<name>A0A8J3EIN3_9BACI</name>
<proteinExistence type="predicted"/>
<accession>A0A8J3EIN3</accession>
<evidence type="ECO:0000313" key="2">
    <source>
        <dbReference type="Proteomes" id="UP000602050"/>
    </source>
</evidence>
<dbReference type="SUPFAM" id="SSF75011">
    <property type="entry name" value="3-carboxy-cis,cis-mucoante lactonizing enzyme"/>
    <property type="match status" value="1"/>
</dbReference>
<keyword evidence="2" id="KW-1185">Reference proteome</keyword>
<evidence type="ECO:0000313" key="1">
    <source>
        <dbReference type="EMBL" id="GGH72397.1"/>
    </source>
</evidence>
<gene>
    <name evidence="1" type="ORF">GCM10010978_09250</name>
</gene>
<protein>
    <submittedName>
        <fullName evidence="1">Uncharacterized protein</fullName>
    </submittedName>
</protein>
<sequence length="419" mass="47928">MKRYWKLIILTAAVILILGLFYTKTGTANDNGPSFTIKKIQGNEEEISNILLDANYHQSRTAGSGHSLQISAEGTKYFNEQSIAEQLFGFGWDRQIERWQKEYRSYMRGKWPSLSSFFENGKFLAYADVNYNFTGPIGSSRDFTFDIDILHKETGGRVKRETEVPNRNQYYSMSVENVQVTDNVLKVFTSNQVEHQGNHEIEIHVYTFDIQTGELLDDKIIIEEKESLDANQWAEIMILNKHEHIGEEEYVLAKVLNVEHVQDAENSGDYVEQVQQLYFVSYNVETGEIKQFEIPEIKPFAAAGISPIPDKAQISGSTVYFAIFTTDGIDVYSYSLETNSLQGSQKVPLEKSFSDSPVIKVAHERIYIVEWINKRDTDKSIIVADVESGEIVYSGRIELQEPEAHSGEYELYIHDIIFN</sequence>
<reference evidence="1" key="2">
    <citation type="submission" date="2020-09" db="EMBL/GenBank/DDBJ databases">
        <authorList>
            <person name="Sun Q."/>
            <person name="Zhou Y."/>
        </authorList>
    </citation>
    <scope>NUCLEOTIDE SEQUENCE</scope>
    <source>
        <strain evidence="1">CGMCC 1.12360</strain>
    </source>
</reference>
<dbReference type="AlphaFoldDB" id="A0A8J3EIN3"/>
<organism evidence="1 2">
    <name type="scientific">Compostibacillus humi</name>
    <dbReference type="NCBI Taxonomy" id="1245525"/>
    <lineage>
        <taxon>Bacteria</taxon>
        <taxon>Bacillati</taxon>
        <taxon>Bacillota</taxon>
        <taxon>Bacilli</taxon>
        <taxon>Bacillales</taxon>
        <taxon>Bacillaceae</taxon>
        <taxon>Compostibacillus</taxon>
    </lineage>
</organism>
<dbReference type="RefSeq" id="WP_188391206.1">
    <property type="nucleotide sequence ID" value="NZ_BMEV01000012.1"/>
</dbReference>